<keyword evidence="7" id="KW-1185">Reference proteome</keyword>
<feature type="domain" description="HipA-like C-terminal" evidence="4">
    <location>
        <begin position="165"/>
        <end position="413"/>
    </location>
</feature>
<dbReference type="InterPro" id="IPR052028">
    <property type="entry name" value="HipA_Ser/Thr_kinase"/>
</dbReference>
<comment type="similarity">
    <text evidence="1">Belongs to the HipA Ser/Thr kinase family.</text>
</comment>
<gene>
    <name evidence="6" type="ORF">EV671_10013</name>
</gene>
<dbReference type="EMBL" id="SMBU01000001">
    <property type="protein sequence ID" value="TCV04248.1"/>
    <property type="molecule type" value="Genomic_DNA"/>
</dbReference>
<keyword evidence="3 6" id="KW-0418">Kinase</keyword>
<dbReference type="Pfam" id="PF13657">
    <property type="entry name" value="Couple_hipA"/>
    <property type="match status" value="1"/>
</dbReference>
<dbReference type="Pfam" id="PF07804">
    <property type="entry name" value="HipA_C"/>
    <property type="match status" value="1"/>
</dbReference>
<evidence type="ECO:0000256" key="1">
    <source>
        <dbReference type="ARBA" id="ARBA00010164"/>
    </source>
</evidence>
<comment type="caution">
    <text evidence="6">The sequence shown here is derived from an EMBL/GenBank/DDBJ whole genome shotgun (WGS) entry which is preliminary data.</text>
</comment>
<proteinExistence type="inferred from homology"/>
<dbReference type="PANTHER" id="PTHR37419:SF1">
    <property type="entry name" value="SERINE_THREONINE-PROTEIN KINASE TOXIN HIPA"/>
    <property type="match status" value="1"/>
</dbReference>
<keyword evidence="2" id="KW-0808">Transferase</keyword>
<dbReference type="AlphaFoldDB" id="A0A4R3VK66"/>
<protein>
    <submittedName>
        <fullName evidence="6">Serine/threonine-protein kinase HipA</fullName>
    </submittedName>
</protein>
<dbReference type="NCBIfam" id="TIGR03071">
    <property type="entry name" value="couple_hipA"/>
    <property type="match status" value="1"/>
</dbReference>
<dbReference type="PANTHER" id="PTHR37419">
    <property type="entry name" value="SERINE/THREONINE-PROTEIN KINASE TOXIN HIPA"/>
    <property type="match status" value="1"/>
</dbReference>
<evidence type="ECO:0000313" key="6">
    <source>
        <dbReference type="EMBL" id="TCV04248.1"/>
    </source>
</evidence>
<dbReference type="InterPro" id="IPR012893">
    <property type="entry name" value="HipA-like_C"/>
</dbReference>
<accession>A0A4R3VK66</accession>
<organism evidence="6 7">
    <name type="scientific">Roseateles saccharophilus</name>
    <name type="common">Pseudomonas saccharophila</name>
    <dbReference type="NCBI Taxonomy" id="304"/>
    <lineage>
        <taxon>Bacteria</taxon>
        <taxon>Pseudomonadati</taxon>
        <taxon>Pseudomonadota</taxon>
        <taxon>Betaproteobacteria</taxon>
        <taxon>Burkholderiales</taxon>
        <taxon>Sphaerotilaceae</taxon>
        <taxon>Roseateles</taxon>
    </lineage>
</organism>
<dbReference type="GO" id="GO:0005829">
    <property type="term" value="C:cytosol"/>
    <property type="evidence" value="ECO:0007669"/>
    <property type="project" value="TreeGrafter"/>
</dbReference>
<reference evidence="6 7" key="1">
    <citation type="submission" date="2019-03" db="EMBL/GenBank/DDBJ databases">
        <title>Genomic Encyclopedia of Type Strains, Phase IV (KMG-IV): sequencing the most valuable type-strain genomes for metagenomic binning, comparative biology and taxonomic classification.</title>
        <authorList>
            <person name="Goeker M."/>
        </authorList>
    </citation>
    <scope>NUCLEOTIDE SEQUENCE [LARGE SCALE GENOMIC DNA]</scope>
    <source>
        <strain evidence="6 7">DSM 654</strain>
    </source>
</reference>
<evidence type="ECO:0000259" key="5">
    <source>
        <dbReference type="Pfam" id="PF13657"/>
    </source>
</evidence>
<evidence type="ECO:0000256" key="2">
    <source>
        <dbReference type="ARBA" id="ARBA00022679"/>
    </source>
</evidence>
<name>A0A4R3VK66_ROSSA</name>
<evidence type="ECO:0000259" key="4">
    <source>
        <dbReference type="Pfam" id="PF07804"/>
    </source>
</evidence>
<evidence type="ECO:0000313" key="7">
    <source>
        <dbReference type="Proteomes" id="UP000295110"/>
    </source>
</evidence>
<dbReference type="RefSeq" id="WP_132568975.1">
    <property type="nucleotide sequence ID" value="NZ_CBCSGL010000007.1"/>
</dbReference>
<evidence type="ECO:0000256" key="3">
    <source>
        <dbReference type="ARBA" id="ARBA00022777"/>
    </source>
</evidence>
<sequence length="492" mass="54693">MPELAPEAPVEPPVLPEGGRRLDIFINQVQLGSLHEDNDLWTLVYLPQWVDRPDSFDLSPALPRSQLLHRDGATLRPVQWYFDNLLPEEKLRELIAADAHLRNHDDAFALLEYLGAESAGSLTLLPPGESPQTRLTLKPLPYKELSRRILGLPRTTLTREAPKRMSLAGAQHKMLAVLKGRDVYEPVGSTPSTHILKPDHPASDTYPASTYLEWLTMRLASAAKLATPPVELLHVPQPVYAIERFDRQFDRADFAPETAATPPAVQRVHVIDACQLLNKSRMFKYGAGVQVLRELSQACEDKLTTPVLLFRWLVFNLLVANDDCHLKNLSFLVTPGRVDLSQHYDLLATGVYHTRAVADEQGRWPAVPLAVRLSPEVARFDQVTPEAVLAAAATLGVPEKLALRTVREVVTRVLGAFDALYAEHYPQQEGLMAQLKAKDFKGPEFEARGEPAASGPENAAAQVSAPERAQQLKLLRVLRHIVLPEMVPRVLA</sequence>
<dbReference type="InterPro" id="IPR017508">
    <property type="entry name" value="HipA_N1"/>
</dbReference>
<dbReference type="Proteomes" id="UP000295110">
    <property type="component" value="Unassembled WGS sequence"/>
</dbReference>
<dbReference type="OrthoDB" id="9805913at2"/>
<dbReference type="GO" id="GO:0004674">
    <property type="term" value="F:protein serine/threonine kinase activity"/>
    <property type="evidence" value="ECO:0007669"/>
    <property type="project" value="TreeGrafter"/>
</dbReference>
<feature type="domain" description="HipA N-terminal subdomain 1" evidence="5">
    <location>
        <begin position="22"/>
        <end position="124"/>
    </location>
</feature>